<reference evidence="2" key="1">
    <citation type="submission" date="2014-05" db="EMBL/GenBank/DDBJ databases">
        <title>The transcriptome of the halophilic microalga Tetraselmis sp. GSL018 isolated from the Great Salt Lake, Utah.</title>
        <authorList>
            <person name="Jinkerson R.E."/>
            <person name="D'Adamo S."/>
            <person name="Posewitz M.C."/>
        </authorList>
    </citation>
    <scope>NUCLEOTIDE SEQUENCE</scope>
    <source>
        <strain evidence="2">GSL018</strain>
    </source>
</reference>
<dbReference type="InterPro" id="IPR036188">
    <property type="entry name" value="FAD/NAD-bd_sf"/>
</dbReference>
<dbReference type="PANTHER" id="PTHR42685">
    <property type="entry name" value="GERANYLGERANYL DIPHOSPHATE REDUCTASE"/>
    <property type="match status" value="1"/>
</dbReference>
<accession>A0A061R7M5</accession>
<dbReference type="PRINTS" id="PR00420">
    <property type="entry name" value="RNGMNOXGNASE"/>
</dbReference>
<proteinExistence type="predicted"/>
<dbReference type="GO" id="GO:0071949">
    <property type="term" value="F:FAD binding"/>
    <property type="evidence" value="ECO:0007669"/>
    <property type="project" value="InterPro"/>
</dbReference>
<dbReference type="Pfam" id="PF01494">
    <property type="entry name" value="FAD_binding_3"/>
    <property type="match status" value="1"/>
</dbReference>
<evidence type="ECO:0000313" key="2">
    <source>
        <dbReference type="EMBL" id="JAC66645.1"/>
    </source>
</evidence>
<keyword evidence="2" id="KW-0675">Receptor</keyword>
<organism evidence="2">
    <name type="scientific">Tetraselmis sp. GSL018</name>
    <dbReference type="NCBI Taxonomy" id="582737"/>
    <lineage>
        <taxon>Eukaryota</taxon>
        <taxon>Viridiplantae</taxon>
        <taxon>Chlorophyta</taxon>
        <taxon>core chlorophytes</taxon>
        <taxon>Chlorodendrophyceae</taxon>
        <taxon>Chlorodendrales</taxon>
        <taxon>Chlorodendraceae</taxon>
        <taxon>Tetraselmis</taxon>
    </lineage>
</organism>
<feature type="domain" description="FAD-binding" evidence="1">
    <location>
        <begin position="53"/>
        <end position="374"/>
    </location>
</feature>
<gene>
    <name evidence="2" type="ORF">TSPGSL018_13150</name>
</gene>
<dbReference type="EMBL" id="GBEZ01019981">
    <property type="protein sequence ID" value="JAC66645.1"/>
    <property type="molecule type" value="Transcribed_RNA"/>
</dbReference>
<protein>
    <submittedName>
        <fullName evidence="2">Cmf receptor cmfr1</fullName>
    </submittedName>
</protein>
<dbReference type="PANTHER" id="PTHR42685:SF22">
    <property type="entry name" value="CONDITIONED MEDIUM FACTOR RECEPTOR 1"/>
    <property type="match status" value="1"/>
</dbReference>
<dbReference type="SUPFAM" id="SSF51905">
    <property type="entry name" value="FAD/NAD(P)-binding domain"/>
    <property type="match status" value="1"/>
</dbReference>
<dbReference type="PROSITE" id="PS51257">
    <property type="entry name" value="PROKAR_LIPOPROTEIN"/>
    <property type="match status" value="1"/>
</dbReference>
<dbReference type="InterPro" id="IPR002938">
    <property type="entry name" value="FAD-bd"/>
</dbReference>
<name>A0A061R7M5_9CHLO</name>
<dbReference type="InterPro" id="IPR050407">
    <property type="entry name" value="Geranylgeranyl_reductase"/>
</dbReference>
<dbReference type="Gene3D" id="3.50.50.60">
    <property type="entry name" value="FAD/NAD(P)-binding domain"/>
    <property type="match status" value="1"/>
</dbReference>
<dbReference type="AlphaFoldDB" id="A0A061R7M5"/>
<sequence length="488" mass="53114">MSVNRTVLTVTGAASCAAGAYVLYRLISRKTEPKNEAKKIWPKDSLPEGAYVACVVGAGPSGSTAAFYLAKAGLKVALCEKESFPRDKVCGDAICTPAHPILKEMGVLEEMFEKNLARPADAGGFVSPSGLCYIGASKKKLGRAACFACKRMHIDMAMAKAAERKGADLMESFEVTGATFSEEEGLWTVTSSSGRTVRARTLVCCDGATSRLATSLGYCTEAPRGVCSRSYVKGGTHNTDFDGVCFYARESLPGYCAIFREVEDELNMCYYLIPHGEGEGQCGSVKESDLPRLHNDAIKYDPFISRAIGPKAEVGRMRAASLRLGCQGIKSTYGDHIMICGDAAGHIDPVTGEGIHTGMMAAKSAAETIAEMVESGDFSEEAGRAYYKKWMKQFGYDFGMSAKACNIMYRFPILLDACANEMQLQGDAMMSKWAEMMTNMRPKSYFLRPDVALPLAFATLREVFHQYVRRRPTMYPTAQEVKMAQKAS</sequence>
<evidence type="ECO:0000259" key="1">
    <source>
        <dbReference type="Pfam" id="PF01494"/>
    </source>
</evidence>